<proteinExistence type="predicted"/>
<feature type="region of interest" description="Disordered" evidence="1">
    <location>
        <begin position="140"/>
        <end position="162"/>
    </location>
</feature>
<reference evidence="2" key="2">
    <citation type="submission" date="2023-05" db="EMBL/GenBank/DDBJ databases">
        <authorList>
            <consortium name="Lawrence Berkeley National Laboratory"/>
            <person name="Steindorff A."/>
            <person name="Hensen N."/>
            <person name="Bonometti L."/>
            <person name="Westerberg I."/>
            <person name="Brannstrom I.O."/>
            <person name="Guillou S."/>
            <person name="Cros-Aarteil S."/>
            <person name="Calhoun S."/>
            <person name="Haridas S."/>
            <person name="Kuo A."/>
            <person name="Mondo S."/>
            <person name="Pangilinan J."/>
            <person name="Riley R."/>
            <person name="Labutti K."/>
            <person name="Andreopoulos B."/>
            <person name="Lipzen A."/>
            <person name="Chen C."/>
            <person name="Yanf M."/>
            <person name="Daum C."/>
            <person name="Ng V."/>
            <person name="Clum A."/>
            <person name="Ohm R."/>
            <person name="Martin F."/>
            <person name="Silar P."/>
            <person name="Natvig D."/>
            <person name="Lalanne C."/>
            <person name="Gautier V."/>
            <person name="Ament-Velasquez S.L."/>
            <person name="Kruys A."/>
            <person name="Hutchinson M.I."/>
            <person name="Powell A.J."/>
            <person name="Barry K."/>
            <person name="Miller A.N."/>
            <person name="Grigoriev I.V."/>
            <person name="Debuchy R."/>
            <person name="Gladieux P."/>
            <person name="Thoren M.H."/>
            <person name="Johannesson H."/>
        </authorList>
    </citation>
    <scope>NUCLEOTIDE SEQUENCE</scope>
    <source>
        <strain evidence="2">CBS 315.58</strain>
    </source>
</reference>
<sequence length="245" mass="27699">MEHSNRLHALHDFAAMAPPDASAASINALAECRRLREQCMYAAANAPHMAELRELVAKSVPYGEGEEDSLSCSESEETWSPCETMQKRYTRPSRQDKAFPSASVQFQESTTPMKLVFPRDETPTVHRRYGIEYYRPQASLIKETNEDSKASSTENKPVEEDLISQPSFDSHYTFEREPSYCLASHHSHRPISHAFSHLHQLKPELSPQLDHLEPKTEDSEPKSVENFTLSVAASVPSTMESNHCH</sequence>
<evidence type="ECO:0000313" key="3">
    <source>
        <dbReference type="Proteomes" id="UP001303160"/>
    </source>
</evidence>
<name>A0AAN6XE12_9PEZI</name>
<organism evidence="2 3">
    <name type="scientific">Triangularia verruculosa</name>
    <dbReference type="NCBI Taxonomy" id="2587418"/>
    <lineage>
        <taxon>Eukaryota</taxon>
        <taxon>Fungi</taxon>
        <taxon>Dikarya</taxon>
        <taxon>Ascomycota</taxon>
        <taxon>Pezizomycotina</taxon>
        <taxon>Sordariomycetes</taxon>
        <taxon>Sordariomycetidae</taxon>
        <taxon>Sordariales</taxon>
        <taxon>Podosporaceae</taxon>
        <taxon>Triangularia</taxon>
    </lineage>
</organism>
<gene>
    <name evidence="2" type="ORF">QBC40DRAFT_256701</name>
</gene>
<reference evidence="2" key="1">
    <citation type="journal article" date="2023" name="Mol. Phylogenet. Evol.">
        <title>Genome-scale phylogeny and comparative genomics of the fungal order Sordariales.</title>
        <authorList>
            <person name="Hensen N."/>
            <person name="Bonometti L."/>
            <person name="Westerberg I."/>
            <person name="Brannstrom I.O."/>
            <person name="Guillou S."/>
            <person name="Cros-Aarteil S."/>
            <person name="Calhoun S."/>
            <person name="Haridas S."/>
            <person name="Kuo A."/>
            <person name="Mondo S."/>
            <person name="Pangilinan J."/>
            <person name="Riley R."/>
            <person name="LaButti K."/>
            <person name="Andreopoulos B."/>
            <person name="Lipzen A."/>
            <person name="Chen C."/>
            <person name="Yan M."/>
            <person name="Daum C."/>
            <person name="Ng V."/>
            <person name="Clum A."/>
            <person name="Steindorff A."/>
            <person name="Ohm R.A."/>
            <person name="Martin F."/>
            <person name="Silar P."/>
            <person name="Natvig D.O."/>
            <person name="Lalanne C."/>
            <person name="Gautier V."/>
            <person name="Ament-Velasquez S.L."/>
            <person name="Kruys A."/>
            <person name="Hutchinson M.I."/>
            <person name="Powell A.J."/>
            <person name="Barry K."/>
            <person name="Miller A.N."/>
            <person name="Grigoriev I.V."/>
            <person name="Debuchy R."/>
            <person name="Gladieux P."/>
            <person name="Hiltunen Thoren M."/>
            <person name="Johannesson H."/>
        </authorList>
    </citation>
    <scope>NUCLEOTIDE SEQUENCE</scope>
    <source>
        <strain evidence="2">CBS 315.58</strain>
    </source>
</reference>
<accession>A0AAN6XE12</accession>
<evidence type="ECO:0000256" key="1">
    <source>
        <dbReference type="SAM" id="MobiDB-lite"/>
    </source>
</evidence>
<keyword evidence="3" id="KW-1185">Reference proteome</keyword>
<protein>
    <submittedName>
        <fullName evidence="2">Uncharacterized protein</fullName>
    </submittedName>
</protein>
<comment type="caution">
    <text evidence="2">The sequence shown here is derived from an EMBL/GenBank/DDBJ whole genome shotgun (WGS) entry which is preliminary data.</text>
</comment>
<evidence type="ECO:0000313" key="2">
    <source>
        <dbReference type="EMBL" id="KAK4197821.1"/>
    </source>
</evidence>
<dbReference type="EMBL" id="MU863956">
    <property type="protein sequence ID" value="KAK4197821.1"/>
    <property type="molecule type" value="Genomic_DNA"/>
</dbReference>
<dbReference type="Proteomes" id="UP001303160">
    <property type="component" value="Unassembled WGS sequence"/>
</dbReference>
<dbReference type="AlphaFoldDB" id="A0AAN6XE12"/>